<keyword evidence="8" id="KW-0239">DNA-directed DNA polymerase</keyword>
<dbReference type="InterPro" id="IPR002562">
    <property type="entry name" value="3'-5'_exonuclease_dom"/>
</dbReference>
<dbReference type="AlphaFoldDB" id="A0A6J7TAJ3"/>
<dbReference type="Pfam" id="PF00476">
    <property type="entry name" value="DNA_pol_A"/>
    <property type="match status" value="1"/>
</dbReference>
<dbReference type="InterPro" id="IPR054690">
    <property type="entry name" value="DNA_polI_exonuclease"/>
</dbReference>
<dbReference type="PRINTS" id="PR00868">
    <property type="entry name" value="DNAPOLI"/>
</dbReference>
<dbReference type="GO" id="GO:0006302">
    <property type="term" value="P:double-strand break repair"/>
    <property type="evidence" value="ECO:0007669"/>
    <property type="project" value="TreeGrafter"/>
</dbReference>
<evidence type="ECO:0000256" key="7">
    <source>
        <dbReference type="ARBA" id="ARBA00022839"/>
    </source>
</evidence>
<dbReference type="SMART" id="SM00482">
    <property type="entry name" value="POLAc"/>
    <property type="match status" value="1"/>
</dbReference>
<keyword evidence="1" id="KW-0808">Transferase</keyword>
<name>A0A6J7TAJ3_9ZZZZ</name>
<evidence type="ECO:0000259" key="12">
    <source>
        <dbReference type="SMART" id="SM00475"/>
    </source>
</evidence>
<evidence type="ECO:0000256" key="9">
    <source>
        <dbReference type="ARBA" id="ARBA00023125"/>
    </source>
</evidence>
<dbReference type="PANTHER" id="PTHR10133">
    <property type="entry name" value="DNA POLYMERASE I"/>
    <property type="match status" value="1"/>
</dbReference>
<protein>
    <submittedName>
        <fullName evidence="14">Unannotated protein</fullName>
    </submittedName>
</protein>
<keyword evidence="6" id="KW-0378">Hydrolase</keyword>
<dbReference type="InterPro" id="IPR043502">
    <property type="entry name" value="DNA/RNA_pol_sf"/>
</dbReference>
<dbReference type="NCBIfam" id="NF004397">
    <property type="entry name" value="PRK05755.1"/>
    <property type="match status" value="1"/>
</dbReference>
<accession>A0A6J7TAJ3</accession>
<keyword evidence="5" id="KW-0227">DNA damage</keyword>
<dbReference type="SMART" id="SM00279">
    <property type="entry name" value="HhH2"/>
    <property type="match status" value="1"/>
</dbReference>
<dbReference type="SUPFAM" id="SSF88723">
    <property type="entry name" value="PIN domain-like"/>
    <property type="match status" value="1"/>
</dbReference>
<dbReference type="GO" id="GO:0003677">
    <property type="term" value="F:DNA binding"/>
    <property type="evidence" value="ECO:0007669"/>
    <property type="project" value="UniProtKB-KW"/>
</dbReference>
<dbReference type="GO" id="GO:0008409">
    <property type="term" value="F:5'-3' exonuclease activity"/>
    <property type="evidence" value="ECO:0007669"/>
    <property type="project" value="InterPro"/>
</dbReference>
<dbReference type="PANTHER" id="PTHR10133:SF27">
    <property type="entry name" value="DNA POLYMERASE NU"/>
    <property type="match status" value="1"/>
</dbReference>
<dbReference type="Pfam" id="PF22619">
    <property type="entry name" value="DNA_polI_exo1"/>
    <property type="match status" value="1"/>
</dbReference>
<dbReference type="InterPro" id="IPR036279">
    <property type="entry name" value="5-3_exonuclease_C_sf"/>
</dbReference>
<evidence type="ECO:0000256" key="8">
    <source>
        <dbReference type="ARBA" id="ARBA00022932"/>
    </source>
</evidence>
<dbReference type="Gene3D" id="3.30.420.10">
    <property type="entry name" value="Ribonuclease H-like superfamily/Ribonuclease H"/>
    <property type="match status" value="1"/>
</dbReference>
<dbReference type="Gene3D" id="3.40.50.1010">
    <property type="entry name" value="5'-nuclease"/>
    <property type="match status" value="1"/>
</dbReference>
<reference evidence="14" key="1">
    <citation type="submission" date="2020-05" db="EMBL/GenBank/DDBJ databases">
        <authorList>
            <person name="Chiriac C."/>
            <person name="Salcher M."/>
            <person name="Ghai R."/>
            <person name="Kavagutti S V."/>
        </authorList>
    </citation>
    <scope>NUCLEOTIDE SEQUENCE</scope>
</reference>
<keyword evidence="2" id="KW-0548">Nucleotidyltransferase</keyword>
<feature type="domain" description="DNA-directed DNA polymerase family A palm" evidence="13">
    <location>
        <begin position="654"/>
        <end position="860"/>
    </location>
</feature>
<dbReference type="CDD" id="cd09898">
    <property type="entry name" value="H3TH_53EXO"/>
    <property type="match status" value="1"/>
</dbReference>
<keyword evidence="4" id="KW-0540">Nuclease</keyword>
<dbReference type="Gene3D" id="1.10.150.20">
    <property type="entry name" value="5' to 3' exonuclease, C-terminal subdomain"/>
    <property type="match status" value="2"/>
</dbReference>
<dbReference type="FunFam" id="1.10.150.20:FF:000002">
    <property type="entry name" value="DNA polymerase I"/>
    <property type="match status" value="1"/>
</dbReference>
<evidence type="ECO:0000313" key="14">
    <source>
        <dbReference type="EMBL" id="CAB5050864.1"/>
    </source>
</evidence>
<dbReference type="InterPro" id="IPR036397">
    <property type="entry name" value="RNaseH_sf"/>
</dbReference>
<evidence type="ECO:0000256" key="2">
    <source>
        <dbReference type="ARBA" id="ARBA00022695"/>
    </source>
</evidence>
<sequence>MNQADKTLLVLDGNSLTYRAFYGIPTDMITASGQVTNAVYGMTSMVLTLLKDHRPDGIIVAFDRPEPTFRHIAEPTYKAQREASPDILRQQMGIVKELLTAMGIAITELVGFEADDVIATVADQAVDVGFRVIIVTGDRDSYQLVRDPHVRVLYNKRGVSDYALYDEAGILERTGVTPAQYVAYAALRGDPSDNLPGVPGVGEKTAAKLISTYGGLDGIFAHADAQTPKLRASLIENEELARKNEELMSLRHDAPIDVDLTALAVTPNQAEVQRLFDFLEFKSMAGRFREVQKLLGHSASDTVAEISSQTEDVQYLLAAVTVAVDVSAVLEVLGEDRVVDIAAQWAGDAGRSELLGISLSHHIERFSTMWIPSALLRESRISAALSHCKFRAHDAKAMLRSLLALGIDMQGLEFDTAIAAYLIDPAQSRYSLVDLVERYSSARFPEDDPATTGQLDLGGTAIDESQRAGRDCLAIAQVTHALTAALETHGMLTLYQEMENPLVRVLARMEHLGIAVDGVQLKAIAARLTAEVGELSLALQTVVGHPFNTNSPAQLGKILFEERGLIPPRKTKTGYSTDVATLEKLRDSWPEFIDPLMRYREVEKLRGTYGEGLLSEVAADGRIHATFNQTVTRTGRLSSDQPNLHNIPVRTEEGRIFRTAFVPSAGCRLMVADYNQIELRCIAHLAQDPGLIAAFTSGQDVHSATAARVFGVEESAVTHEQRSKAKMVSYGLAYGMEAFGLGQRLGIRTDEAASILDAYFAAFPNVQSYMDHTVAQAKSRGYTETLFGRRRRIPELDSSNFRIRQAGERQAMNAAIQGLAADIFKIALIRIDQALSDSVLASRLVLQVHDEVLVESPLNEVEVVDALVLQIMEQATKLDVPLAVNSAWGSTWAEAKS</sequence>
<evidence type="ECO:0000256" key="1">
    <source>
        <dbReference type="ARBA" id="ARBA00022679"/>
    </source>
</evidence>
<evidence type="ECO:0000259" key="13">
    <source>
        <dbReference type="SMART" id="SM00482"/>
    </source>
</evidence>
<dbReference type="Gene3D" id="1.20.1060.10">
    <property type="entry name" value="Taq DNA Polymerase, Chain T, domain 4"/>
    <property type="match status" value="1"/>
</dbReference>
<keyword evidence="9" id="KW-0238">DNA-binding</keyword>
<feature type="domain" description="5'-3' exonuclease" evidence="12">
    <location>
        <begin position="5"/>
        <end position="266"/>
    </location>
</feature>
<dbReference type="Pfam" id="PF01367">
    <property type="entry name" value="5_3_exonuc"/>
    <property type="match status" value="1"/>
</dbReference>
<dbReference type="EMBL" id="CAFBQJ010000149">
    <property type="protein sequence ID" value="CAB5050864.1"/>
    <property type="molecule type" value="Genomic_DNA"/>
</dbReference>
<dbReference type="InterPro" id="IPR018320">
    <property type="entry name" value="DNA_polymerase_1"/>
</dbReference>
<dbReference type="GO" id="GO:0006261">
    <property type="term" value="P:DNA-templated DNA replication"/>
    <property type="evidence" value="ECO:0007669"/>
    <property type="project" value="InterPro"/>
</dbReference>
<dbReference type="CDD" id="cd08637">
    <property type="entry name" value="DNA_pol_A_pol_I_C"/>
    <property type="match status" value="1"/>
</dbReference>
<dbReference type="GO" id="GO:0008408">
    <property type="term" value="F:3'-5' exonuclease activity"/>
    <property type="evidence" value="ECO:0007669"/>
    <property type="project" value="InterPro"/>
</dbReference>
<keyword evidence="3" id="KW-0235">DNA replication</keyword>
<evidence type="ECO:0000256" key="4">
    <source>
        <dbReference type="ARBA" id="ARBA00022722"/>
    </source>
</evidence>
<keyword evidence="7" id="KW-0269">Exonuclease</keyword>
<proteinExistence type="predicted"/>
<evidence type="ECO:0000256" key="3">
    <source>
        <dbReference type="ARBA" id="ARBA00022705"/>
    </source>
</evidence>
<evidence type="ECO:0000259" key="11">
    <source>
        <dbReference type="SMART" id="SM00474"/>
    </source>
</evidence>
<dbReference type="SMART" id="SM00474">
    <property type="entry name" value="35EXOc"/>
    <property type="match status" value="1"/>
</dbReference>
<dbReference type="Gene3D" id="3.30.70.370">
    <property type="match status" value="1"/>
</dbReference>
<feature type="domain" description="3'-5' exonuclease" evidence="11">
    <location>
        <begin position="317"/>
        <end position="487"/>
    </location>
</feature>
<keyword evidence="10" id="KW-0234">DNA repair</keyword>
<evidence type="ECO:0000256" key="6">
    <source>
        <dbReference type="ARBA" id="ARBA00022801"/>
    </source>
</evidence>
<dbReference type="CDD" id="cd06140">
    <property type="entry name" value="DNA_polA_I_Bacillus_like_exo"/>
    <property type="match status" value="1"/>
</dbReference>
<evidence type="ECO:0000256" key="10">
    <source>
        <dbReference type="ARBA" id="ARBA00023204"/>
    </source>
</evidence>
<dbReference type="CDD" id="cd09859">
    <property type="entry name" value="PIN_53EXO"/>
    <property type="match status" value="1"/>
</dbReference>
<dbReference type="InterPro" id="IPR002421">
    <property type="entry name" value="5-3_exonuclease"/>
</dbReference>
<dbReference type="InterPro" id="IPR008918">
    <property type="entry name" value="HhH2"/>
</dbReference>
<dbReference type="Pfam" id="PF02739">
    <property type="entry name" value="5_3_exonuc_N"/>
    <property type="match status" value="1"/>
</dbReference>
<dbReference type="SMART" id="SM00475">
    <property type="entry name" value="53EXOc"/>
    <property type="match status" value="1"/>
</dbReference>
<dbReference type="InterPro" id="IPR012337">
    <property type="entry name" value="RNaseH-like_sf"/>
</dbReference>
<dbReference type="InterPro" id="IPR002298">
    <property type="entry name" value="DNA_polymerase_A"/>
</dbReference>
<dbReference type="GO" id="GO:0003887">
    <property type="term" value="F:DNA-directed DNA polymerase activity"/>
    <property type="evidence" value="ECO:0007669"/>
    <property type="project" value="UniProtKB-KW"/>
</dbReference>
<dbReference type="SUPFAM" id="SSF53098">
    <property type="entry name" value="Ribonuclease H-like"/>
    <property type="match status" value="1"/>
</dbReference>
<dbReference type="InterPro" id="IPR020046">
    <property type="entry name" value="5-3_exonucl_a-hlix_arch_N"/>
</dbReference>
<evidence type="ECO:0000256" key="5">
    <source>
        <dbReference type="ARBA" id="ARBA00022763"/>
    </source>
</evidence>
<dbReference type="InterPro" id="IPR001098">
    <property type="entry name" value="DNA-dir_DNA_pol_A_palm_dom"/>
</dbReference>
<dbReference type="FunFam" id="1.10.150.20:FF:000003">
    <property type="entry name" value="DNA polymerase I"/>
    <property type="match status" value="1"/>
</dbReference>
<dbReference type="InterPro" id="IPR029060">
    <property type="entry name" value="PIN-like_dom_sf"/>
</dbReference>
<dbReference type="InterPro" id="IPR020045">
    <property type="entry name" value="DNA_polI_H3TH"/>
</dbReference>
<dbReference type="NCBIfam" id="TIGR00593">
    <property type="entry name" value="pola"/>
    <property type="match status" value="1"/>
</dbReference>
<dbReference type="SUPFAM" id="SSF47807">
    <property type="entry name" value="5' to 3' exonuclease, C-terminal subdomain"/>
    <property type="match status" value="1"/>
</dbReference>
<dbReference type="SUPFAM" id="SSF56672">
    <property type="entry name" value="DNA/RNA polymerases"/>
    <property type="match status" value="1"/>
</dbReference>
<gene>
    <name evidence="14" type="ORF">UFOPK4275_00859</name>
</gene>
<organism evidence="14">
    <name type="scientific">freshwater metagenome</name>
    <dbReference type="NCBI Taxonomy" id="449393"/>
    <lineage>
        <taxon>unclassified sequences</taxon>
        <taxon>metagenomes</taxon>
        <taxon>ecological metagenomes</taxon>
    </lineage>
</organism>